<name>A0A2V1DRT8_9PLEO</name>
<feature type="domain" description="DUF7223" evidence="3">
    <location>
        <begin position="239"/>
        <end position="364"/>
    </location>
</feature>
<evidence type="ECO:0000313" key="5">
    <source>
        <dbReference type="Proteomes" id="UP000244855"/>
    </source>
</evidence>
<evidence type="ECO:0008006" key="6">
    <source>
        <dbReference type="Google" id="ProtNLM"/>
    </source>
</evidence>
<dbReference type="InterPro" id="IPR054293">
    <property type="entry name" value="DUF7029"/>
</dbReference>
<gene>
    <name evidence="4" type="ORF">DM02DRAFT_614244</name>
</gene>
<organism evidence="4 5">
    <name type="scientific">Periconia macrospinosa</name>
    <dbReference type="NCBI Taxonomy" id="97972"/>
    <lineage>
        <taxon>Eukaryota</taxon>
        <taxon>Fungi</taxon>
        <taxon>Dikarya</taxon>
        <taxon>Ascomycota</taxon>
        <taxon>Pezizomycotina</taxon>
        <taxon>Dothideomycetes</taxon>
        <taxon>Pleosporomycetidae</taxon>
        <taxon>Pleosporales</taxon>
        <taxon>Massarineae</taxon>
        <taxon>Periconiaceae</taxon>
        <taxon>Periconia</taxon>
    </lineage>
</organism>
<dbReference type="EMBL" id="KZ805371">
    <property type="protein sequence ID" value="PVI00592.1"/>
    <property type="molecule type" value="Genomic_DNA"/>
</dbReference>
<keyword evidence="1" id="KW-0732">Signal</keyword>
<sequence>MKSTWFKAATAIVSLAGAVAASDVLPVLCPSIDKTIIDNVLPSTNVTLSWANTTDAVPSVNVTLEMSAPTVLLEAVASISNVDCSPNSVEVTFNDLDAFSAARGSWPEAGNFTLITNHLGDCDAELERGFFLVNSMSWCDETLKATAQAKSQTVAEASDIAEISFGGPAAAPLSKRALVLDPSLTIPVSLALPNDTTLFSYPPYLTVAADEAAFNAALTFSGYLKYSFLKFKLEDLYFDIDAAFDASVTLSASVAAGYNNTFTYATPALTYPLFNVPGIINLGPGLEFAIGAEVGASAAVDVTTEFGVALKDGNVHIDALNQASSSTSGWVPTYKAAANISANAEVEINPFVSLTVEVAIEVLGGMIDLSTGLSTKSTFTNDFLLTAGAGVDLTGVVGLDAQGQCSNGLAIKSDFDFDVDLFVTQFYNTKLWEYQAKIADVCYSWEQ</sequence>
<dbReference type="InterPro" id="IPR055647">
    <property type="entry name" value="DUF7223"/>
</dbReference>
<reference evidence="4 5" key="1">
    <citation type="journal article" date="2018" name="Sci. Rep.">
        <title>Comparative genomics provides insights into the lifestyle and reveals functional heterogeneity of dark septate endophytic fungi.</title>
        <authorList>
            <person name="Knapp D.G."/>
            <person name="Nemeth J.B."/>
            <person name="Barry K."/>
            <person name="Hainaut M."/>
            <person name="Henrissat B."/>
            <person name="Johnson J."/>
            <person name="Kuo A."/>
            <person name="Lim J.H.P."/>
            <person name="Lipzen A."/>
            <person name="Nolan M."/>
            <person name="Ohm R.A."/>
            <person name="Tamas L."/>
            <person name="Grigoriev I.V."/>
            <person name="Spatafora J.W."/>
            <person name="Nagy L.G."/>
            <person name="Kovacs G.M."/>
        </authorList>
    </citation>
    <scope>NUCLEOTIDE SEQUENCE [LARGE SCALE GENOMIC DNA]</scope>
    <source>
        <strain evidence="4 5">DSE2036</strain>
    </source>
</reference>
<dbReference type="AlphaFoldDB" id="A0A2V1DRT8"/>
<dbReference type="Pfam" id="PF23865">
    <property type="entry name" value="DUF7223"/>
    <property type="match status" value="1"/>
</dbReference>
<evidence type="ECO:0000256" key="1">
    <source>
        <dbReference type="SAM" id="SignalP"/>
    </source>
</evidence>
<keyword evidence="5" id="KW-1185">Reference proteome</keyword>
<dbReference type="STRING" id="97972.A0A2V1DRT8"/>
<dbReference type="Proteomes" id="UP000244855">
    <property type="component" value="Unassembled WGS sequence"/>
</dbReference>
<dbReference type="Pfam" id="PF22974">
    <property type="entry name" value="DUF7029"/>
    <property type="match status" value="1"/>
</dbReference>
<evidence type="ECO:0000259" key="3">
    <source>
        <dbReference type="Pfam" id="PF23865"/>
    </source>
</evidence>
<protein>
    <recommendedName>
        <fullName evidence="6">Isoamyl alcohol</fullName>
    </recommendedName>
</protein>
<feature type="domain" description="DUF7029" evidence="2">
    <location>
        <begin position="64"/>
        <end position="158"/>
    </location>
</feature>
<evidence type="ECO:0000259" key="2">
    <source>
        <dbReference type="Pfam" id="PF22974"/>
    </source>
</evidence>
<evidence type="ECO:0000313" key="4">
    <source>
        <dbReference type="EMBL" id="PVI00592.1"/>
    </source>
</evidence>
<accession>A0A2V1DRT8</accession>
<feature type="signal peptide" evidence="1">
    <location>
        <begin position="1"/>
        <end position="21"/>
    </location>
</feature>
<feature type="chain" id="PRO_5016069970" description="Isoamyl alcohol" evidence="1">
    <location>
        <begin position="22"/>
        <end position="447"/>
    </location>
</feature>
<proteinExistence type="predicted"/>
<dbReference type="OrthoDB" id="160645at2759"/>